<protein>
    <recommendedName>
        <fullName evidence="10">G-protein coupled receptors family 1 profile domain-containing protein</fullName>
    </recommendedName>
</protein>
<feature type="compositionally biased region" description="Basic residues" evidence="8">
    <location>
        <begin position="212"/>
        <end position="221"/>
    </location>
</feature>
<accession>A0AAV5SIL0</accession>
<evidence type="ECO:0000256" key="6">
    <source>
        <dbReference type="ARBA" id="ARBA00023170"/>
    </source>
</evidence>
<keyword evidence="2 9" id="KW-0812">Transmembrane</keyword>
<evidence type="ECO:0000256" key="8">
    <source>
        <dbReference type="SAM" id="MobiDB-lite"/>
    </source>
</evidence>
<dbReference type="PANTHER" id="PTHR24243">
    <property type="entry name" value="G-PROTEIN COUPLED RECEPTOR"/>
    <property type="match status" value="1"/>
</dbReference>
<feature type="non-terminal residue" evidence="11">
    <location>
        <position position="1"/>
    </location>
</feature>
<evidence type="ECO:0000313" key="12">
    <source>
        <dbReference type="Proteomes" id="UP001432027"/>
    </source>
</evidence>
<evidence type="ECO:0000256" key="4">
    <source>
        <dbReference type="ARBA" id="ARBA00023040"/>
    </source>
</evidence>
<keyword evidence="5 9" id="KW-0472">Membrane</keyword>
<dbReference type="Proteomes" id="UP001432027">
    <property type="component" value="Unassembled WGS sequence"/>
</dbReference>
<feature type="transmembrane region" description="Helical" evidence="9">
    <location>
        <begin position="97"/>
        <end position="116"/>
    </location>
</feature>
<feature type="transmembrane region" description="Helical" evidence="9">
    <location>
        <begin position="136"/>
        <end position="162"/>
    </location>
</feature>
<feature type="non-terminal residue" evidence="11">
    <location>
        <position position="221"/>
    </location>
</feature>
<evidence type="ECO:0000256" key="5">
    <source>
        <dbReference type="ARBA" id="ARBA00023136"/>
    </source>
</evidence>
<feature type="compositionally biased region" description="Low complexity" evidence="8">
    <location>
        <begin position="202"/>
        <end position="211"/>
    </location>
</feature>
<sequence>TLKQIPSNLYLLTLAAMSSLFLVSLLIFWLEQVSYLYPEYFESYVVHQSRWGCKALNFLAHFCDFATIWLIVLLVSERFIVLHKKKRALTAQRAARQIKMMLLVGFLFNFWILFIADTDKNGECDINVEWEGVYQFFITFETVFLLLTPSLIILISNCFVAYKLQTFLKRIPTSPSVSFHTGSECPGAHTLTRMTTLTGLGTTRNSRNSMSSHHHYRTIPD</sequence>
<dbReference type="AlphaFoldDB" id="A0AAV5SIL0"/>
<keyword evidence="12" id="KW-1185">Reference proteome</keyword>
<feature type="transmembrane region" description="Helical" evidence="9">
    <location>
        <begin position="9"/>
        <end position="30"/>
    </location>
</feature>
<dbReference type="EMBL" id="BTSX01000001">
    <property type="protein sequence ID" value="GMS79476.1"/>
    <property type="molecule type" value="Genomic_DNA"/>
</dbReference>
<evidence type="ECO:0000256" key="1">
    <source>
        <dbReference type="ARBA" id="ARBA00004141"/>
    </source>
</evidence>
<dbReference type="Gene3D" id="1.20.1070.10">
    <property type="entry name" value="Rhodopsin 7-helix transmembrane proteins"/>
    <property type="match status" value="1"/>
</dbReference>
<keyword evidence="3 9" id="KW-1133">Transmembrane helix</keyword>
<dbReference type="GO" id="GO:0004930">
    <property type="term" value="F:G protein-coupled receptor activity"/>
    <property type="evidence" value="ECO:0007669"/>
    <property type="project" value="UniProtKB-KW"/>
</dbReference>
<evidence type="ECO:0000256" key="2">
    <source>
        <dbReference type="ARBA" id="ARBA00022692"/>
    </source>
</evidence>
<dbReference type="Pfam" id="PF00001">
    <property type="entry name" value="7tm_1"/>
    <property type="match status" value="1"/>
</dbReference>
<feature type="region of interest" description="Disordered" evidence="8">
    <location>
        <begin position="202"/>
        <end position="221"/>
    </location>
</feature>
<keyword evidence="4" id="KW-0297">G-protein coupled receptor</keyword>
<dbReference type="SUPFAM" id="SSF81321">
    <property type="entry name" value="Family A G protein-coupled receptor-like"/>
    <property type="match status" value="1"/>
</dbReference>
<evidence type="ECO:0000256" key="9">
    <source>
        <dbReference type="SAM" id="Phobius"/>
    </source>
</evidence>
<comment type="caution">
    <text evidence="11">The sequence shown here is derived from an EMBL/GenBank/DDBJ whole genome shotgun (WGS) entry which is preliminary data.</text>
</comment>
<dbReference type="PROSITE" id="PS50262">
    <property type="entry name" value="G_PROTEIN_RECEP_F1_2"/>
    <property type="match status" value="1"/>
</dbReference>
<evidence type="ECO:0000256" key="7">
    <source>
        <dbReference type="ARBA" id="ARBA00023224"/>
    </source>
</evidence>
<name>A0AAV5SIL0_9BILA</name>
<feature type="domain" description="G-protein coupled receptors family 1 profile" evidence="10">
    <location>
        <begin position="1"/>
        <end position="221"/>
    </location>
</feature>
<dbReference type="PANTHER" id="PTHR24243:SF230">
    <property type="entry name" value="G-PROTEIN COUPLED RECEPTORS FAMILY 1 PROFILE DOMAIN-CONTAINING PROTEIN"/>
    <property type="match status" value="1"/>
</dbReference>
<evidence type="ECO:0000313" key="11">
    <source>
        <dbReference type="EMBL" id="GMS79476.1"/>
    </source>
</evidence>
<dbReference type="InterPro" id="IPR000276">
    <property type="entry name" value="GPCR_Rhodpsn"/>
</dbReference>
<gene>
    <name evidence="11" type="ORF">PENTCL1PPCAC_1651</name>
</gene>
<comment type="subcellular location">
    <subcellularLocation>
        <location evidence="1">Membrane</location>
        <topology evidence="1">Multi-pass membrane protein</topology>
    </subcellularLocation>
</comment>
<evidence type="ECO:0000259" key="10">
    <source>
        <dbReference type="PROSITE" id="PS50262"/>
    </source>
</evidence>
<dbReference type="InterPro" id="IPR017452">
    <property type="entry name" value="GPCR_Rhodpsn_7TM"/>
</dbReference>
<feature type="transmembrane region" description="Helical" evidence="9">
    <location>
        <begin position="58"/>
        <end position="76"/>
    </location>
</feature>
<organism evidence="11 12">
    <name type="scientific">Pristionchus entomophagus</name>
    <dbReference type="NCBI Taxonomy" id="358040"/>
    <lineage>
        <taxon>Eukaryota</taxon>
        <taxon>Metazoa</taxon>
        <taxon>Ecdysozoa</taxon>
        <taxon>Nematoda</taxon>
        <taxon>Chromadorea</taxon>
        <taxon>Rhabditida</taxon>
        <taxon>Rhabditina</taxon>
        <taxon>Diplogasteromorpha</taxon>
        <taxon>Diplogasteroidea</taxon>
        <taxon>Neodiplogasteridae</taxon>
        <taxon>Pristionchus</taxon>
    </lineage>
</organism>
<dbReference type="GO" id="GO:0005886">
    <property type="term" value="C:plasma membrane"/>
    <property type="evidence" value="ECO:0007669"/>
    <property type="project" value="TreeGrafter"/>
</dbReference>
<reference evidence="11" key="1">
    <citation type="submission" date="2023-10" db="EMBL/GenBank/DDBJ databases">
        <title>Genome assembly of Pristionchus species.</title>
        <authorList>
            <person name="Yoshida K."/>
            <person name="Sommer R.J."/>
        </authorList>
    </citation>
    <scope>NUCLEOTIDE SEQUENCE</scope>
    <source>
        <strain evidence="11">RS0144</strain>
    </source>
</reference>
<keyword evidence="6" id="KW-0675">Receptor</keyword>
<proteinExistence type="predicted"/>
<evidence type="ECO:0000256" key="3">
    <source>
        <dbReference type="ARBA" id="ARBA00022989"/>
    </source>
</evidence>
<keyword evidence="7" id="KW-0807">Transducer</keyword>